<comment type="caution">
    <text evidence="1">The sequence shown here is derived from an EMBL/GenBank/DDBJ whole genome shotgun (WGS) entry which is preliminary data.</text>
</comment>
<sequence length="111" mass="12981">MQRTCPYCNFEFSSKFSGETLTTNSDFGFSCSNCGAILEEDEEERQLPIKDGSTEDYDGDDVTNVFFAFIFVIFKKYFLSNEKIKKIFFVSENNINSIQERFVIWIIIIFK</sequence>
<protein>
    <submittedName>
        <fullName evidence="1">Uncharacterized protein</fullName>
    </submittedName>
</protein>
<accession>A0A8S9ZLE5</accession>
<dbReference type="Proteomes" id="UP000605970">
    <property type="component" value="Unassembled WGS sequence"/>
</dbReference>
<dbReference type="EMBL" id="JABEBT010000065">
    <property type="protein sequence ID" value="KAF7634061.1"/>
    <property type="molecule type" value="Genomic_DNA"/>
</dbReference>
<reference evidence="1" key="1">
    <citation type="journal article" date="2020" name="Ecol. Evol.">
        <title>Genome structure and content of the rice root-knot nematode (Meloidogyne graminicola).</title>
        <authorList>
            <person name="Phan N.T."/>
            <person name="Danchin E.G.J."/>
            <person name="Klopp C."/>
            <person name="Perfus-Barbeoch L."/>
            <person name="Kozlowski D.K."/>
            <person name="Koutsovoulos G.D."/>
            <person name="Lopez-Roques C."/>
            <person name="Bouchez O."/>
            <person name="Zahm M."/>
            <person name="Besnard G."/>
            <person name="Bellafiore S."/>
        </authorList>
    </citation>
    <scope>NUCLEOTIDE SEQUENCE</scope>
    <source>
        <strain evidence="1">VN-18</strain>
    </source>
</reference>
<proteinExistence type="predicted"/>
<keyword evidence="2" id="KW-1185">Reference proteome</keyword>
<organism evidence="1 2">
    <name type="scientific">Meloidogyne graminicola</name>
    <dbReference type="NCBI Taxonomy" id="189291"/>
    <lineage>
        <taxon>Eukaryota</taxon>
        <taxon>Metazoa</taxon>
        <taxon>Ecdysozoa</taxon>
        <taxon>Nematoda</taxon>
        <taxon>Chromadorea</taxon>
        <taxon>Rhabditida</taxon>
        <taxon>Tylenchina</taxon>
        <taxon>Tylenchomorpha</taxon>
        <taxon>Tylenchoidea</taxon>
        <taxon>Meloidogynidae</taxon>
        <taxon>Meloidogyninae</taxon>
        <taxon>Meloidogyne</taxon>
    </lineage>
</organism>
<evidence type="ECO:0000313" key="1">
    <source>
        <dbReference type="EMBL" id="KAF7634061.1"/>
    </source>
</evidence>
<dbReference type="AlphaFoldDB" id="A0A8S9ZLE5"/>
<evidence type="ECO:0000313" key="2">
    <source>
        <dbReference type="Proteomes" id="UP000605970"/>
    </source>
</evidence>
<name>A0A8S9ZLE5_9BILA</name>
<gene>
    <name evidence="1" type="ORF">Mgra_00006586</name>
</gene>